<comment type="caution">
    <text evidence="2">The sequence shown here is derived from an EMBL/GenBank/DDBJ whole genome shotgun (WGS) entry which is preliminary data.</text>
</comment>
<protein>
    <submittedName>
        <fullName evidence="2">Uncharacterized protein</fullName>
    </submittedName>
</protein>
<organism evidence="2 3">
    <name type="scientific">Caenorhabditis angaria</name>
    <dbReference type="NCBI Taxonomy" id="860376"/>
    <lineage>
        <taxon>Eukaryota</taxon>
        <taxon>Metazoa</taxon>
        <taxon>Ecdysozoa</taxon>
        <taxon>Nematoda</taxon>
        <taxon>Chromadorea</taxon>
        <taxon>Rhabditida</taxon>
        <taxon>Rhabditina</taxon>
        <taxon>Rhabditomorpha</taxon>
        <taxon>Rhabditoidea</taxon>
        <taxon>Rhabditidae</taxon>
        <taxon>Peloderinae</taxon>
        <taxon>Caenorhabditis</taxon>
    </lineage>
</organism>
<dbReference type="Proteomes" id="UP001152747">
    <property type="component" value="Unassembled WGS sequence"/>
</dbReference>
<feature type="compositionally biased region" description="Basic and acidic residues" evidence="1">
    <location>
        <begin position="363"/>
        <end position="388"/>
    </location>
</feature>
<sequence>MNERWEKGIVVGISNECYYVASRNEEYFLRKNSTNHTFKIGDCMNFTFGIVDTSNGQKHRGIVLKHEQCAQFVEWELLKTKNAAILKSDICEVTIENHPYSKRPVRCVRTKFLEKVYDSDVDTKTFGLTDSDLLNMKAVAIRVTNSEKKYFWALLGYERKFNGSLQNFTSDRNMLEGIVLNLPSKTGLDTIYVWVPGRRRSLVLSPSVRGNQPREKFLGNWISFSVSPGVCEIDVNSDIRIIDDVLPTRFHSNSFEVRVNVSFEYDCDNRIRVPELRSRDCGIVVDTSATLERYNRLRNFTDSAWVYNFPYDLSRDIRFVLSEKQNEWDRFETSREPRIQFYDENLNEQRRLASPDSDVDSWDQPRKPDENSYRRKLRYDKSEKRDDTNSIPSTSRSFEESQSIRNNLNKLKKKYDYLTENDMEIPEKLIEELKKARIEEQNSAKIKNFNYDDFDENHSRISEIRKQRELAKIEIDGEELRKYKKVKLTTFFCRMSDANPERGIITGCSKETFFVTTSNDEFIMRKNNLFEVGDCLNILSKSETRWRNPSGSFEMKGVVENCEKIETFVEWSLQTNKNGIFIISQIIDVRLCNHPNTNGLVRCFRTPFLEEVYDSDVSKTDMYTERELMNMKLVAVHIVSSGKNGFWAVLDINEIRDATQQNSYDRRILKKGICLEATEYRSKNGRDDIYLWIPYRRESICFPEHIRGTTNKMKFFGKWIMFTVNMNSKMDENSVVELIDDVLPTRFFKNRYEVKVLVDFDVESWNGKGYPEISSAHCGLIADVTDTLRFYKRLNSFSGEAWVHYFPHEPTRGIRFVLSEKQEHWDEEPRNGVFRSRGRSRSPRNNGSYDNSTDFNRRERSRPPREEEFEHSDLRRSRSVSRKPSNQPEEENDSDDSWDQEANRRSRMRESSRPPMRSPERSNYRDNFDRRRERSRPREDFDIVDQRNREYERRSRETSRPPSRKKDDTNSIPSTSRSYNDDLSKAQANLKKLKTRYEYLTANNMPIPEKLREDLGNAIAEEIRLKKNNQDQDDRKSGSSRVEVDEEDLQKYKELVVMFREMLSSQEVCEEMRRFDEIAMDNINQLLFDL</sequence>
<name>A0A9P1N4H7_9PELO</name>
<feature type="region of interest" description="Disordered" evidence="1">
    <location>
        <begin position="827"/>
        <end position="983"/>
    </location>
</feature>
<proteinExistence type="predicted"/>
<feature type="compositionally biased region" description="Basic and acidic residues" evidence="1">
    <location>
        <begin position="901"/>
        <end position="969"/>
    </location>
</feature>
<feature type="region of interest" description="Disordered" evidence="1">
    <location>
        <begin position="346"/>
        <end position="402"/>
    </location>
</feature>
<reference evidence="2" key="1">
    <citation type="submission" date="2022-11" db="EMBL/GenBank/DDBJ databases">
        <authorList>
            <person name="Kikuchi T."/>
        </authorList>
    </citation>
    <scope>NUCLEOTIDE SEQUENCE</scope>
    <source>
        <strain evidence="2">PS1010</strain>
    </source>
</reference>
<dbReference type="AlphaFoldDB" id="A0A9P1N4H7"/>
<feature type="compositionally biased region" description="Basic and acidic residues" evidence="1">
    <location>
        <begin position="1026"/>
        <end position="1037"/>
    </location>
</feature>
<dbReference type="EMBL" id="CANHGI010000004">
    <property type="protein sequence ID" value="CAI5449559.1"/>
    <property type="molecule type" value="Genomic_DNA"/>
</dbReference>
<feature type="compositionally biased region" description="Acidic residues" evidence="1">
    <location>
        <begin position="888"/>
        <end position="899"/>
    </location>
</feature>
<gene>
    <name evidence="2" type="ORF">CAMP_LOCUS12196</name>
</gene>
<accession>A0A9P1N4H7</accession>
<keyword evidence="3" id="KW-1185">Reference proteome</keyword>
<evidence type="ECO:0000256" key="1">
    <source>
        <dbReference type="SAM" id="MobiDB-lite"/>
    </source>
</evidence>
<feature type="region of interest" description="Disordered" evidence="1">
    <location>
        <begin position="1026"/>
        <end position="1045"/>
    </location>
</feature>
<evidence type="ECO:0000313" key="2">
    <source>
        <dbReference type="EMBL" id="CAI5449559.1"/>
    </source>
</evidence>
<feature type="compositionally biased region" description="Basic and acidic residues" evidence="1">
    <location>
        <begin position="855"/>
        <end position="876"/>
    </location>
</feature>
<feature type="compositionally biased region" description="Polar residues" evidence="1">
    <location>
        <begin position="389"/>
        <end position="402"/>
    </location>
</feature>
<evidence type="ECO:0000313" key="3">
    <source>
        <dbReference type="Proteomes" id="UP001152747"/>
    </source>
</evidence>